<dbReference type="EMBL" id="CM046388">
    <property type="protein sequence ID" value="KAI8572984.1"/>
    <property type="molecule type" value="Genomic_DNA"/>
</dbReference>
<accession>A0ACC0Q6J3</accession>
<proteinExistence type="predicted"/>
<keyword evidence="2" id="KW-1185">Reference proteome</keyword>
<reference evidence="1" key="1">
    <citation type="submission" date="2022-02" db="EMBL/GenBank/DDBJ databases">
        <title>Plant Genome Project.</title>
        <authorList>
            <person name="Zhang R.-G."/>
        </authorList>
    </citation>
    <scope>NUCLEOTIDE SEQUENCE</scope>
    <source>
        <strain evidence="1">AT1</strain>
    </source>
</reference>
<evidence type="ECO:0000313" key="1">
    <source>
        <dbReference type="EMBL" id="KAI8572984.1"/>
    </source>
</evidence>
<name>A0ACC0Q6J3_RHOML</name>
<dbReference type="Proteomes" id="UP001062846">
    <property type="component" value="Chromosome 1"/>
</dbReference>
<evidence type="ECO:0000313" key="2">
    <source>
        <dbReference type="Proteomes" id="UP001062846"/>
    </source>
</evidence>
<protein>
    <submittedName>
        <fullName evidence="1">Uncharacterized protein</fullName>
    </submittedName>
</protein>
<comment type="caution">
    <text evidence="1">The sequence shown here is derived from an EMBL/GenBank/DDBJ whole genome shotgun (WGS) entry which is preliminary data.</text>
</comment>
<sequence length="319" mass="36317">MNRERSQETFTLFVDNIPEHNDQTWLKRTFNKFGDVKDAFIPRKRSKRTGNKFGFVRYHCYTATTMAISRMNGVWVENERLFVKEASFGLTEEKNRAKQVRIPSLAKNGFNQEANPIKRRGKELGLGNSELELHGRFAGINRSFAQALKGESSRTGADQMTKLSFKPSGNGGLHRSAVAVMERVVSMKTLSVSFSLQTDRVAQFRSLGGRAVLITFQNQEVRDELLLSQWMKIWFSSVKPWRGEPASLERFAWLSCRGVLLNVWNATTFKGIAEMWGSFIMVEESTLKEFSFADGKVLIATEESVPIQKWIQVEVQGVN</sequence>
<organism evidence="1 2">
    <name type="scientific">Rhododendron molle</name>
    <name type="common">Chinese azalea</name>
    <name type="synonym">Azalea mollis</name>
    <dbReference type="NCBI Taxonomy" id="49168"/>
    <lineage>
        <taxon>Eukaryota</taxon>
        <taxon>Viridiplantae</taxon>
        <taxon>Streptophyta</taxon>
        <taxon>Embryophyta</taxon>
        <taxon>Tracheophyta</taxon>
        <taxon>Spermatophyta</taxon>
        <taxon>Magnoliopsida</taxon>
        <taxon>eudicotyledons</taxon>
        <taxon>Gunneridae</taxon>
        <taxon>Pentapetalae</taxon>
        <taxon>asterids</taxon>
        <taxon>Ericales</taxon>
        <taxon>Ericaceae</taxon>
        <taxon>Ericoideae</taxon>
        <taxon>Rhodoreae</taxon>
        <taxon>Rhododendron</taxon>
    </lineage>
</organism>
<gene>
    <name evidence="1" type="ORF">RHMOL_Rhmol01G0243700</name>
</gene>